<evidence type="ECO:0000313" key="2">
    <source>
        <dbReference type="Proteomes" id="UP001240236"/>
    </source>
</evidence>
<dbReference type="Proteomes" id="UP001240236">
    <property type="component" value="Unassembled WGS sequence"/>
</dbReference>
<accession>A0AAE4B2Z9</accession>
<evidence type="ECO:0000313" key="1">
    <source>
        <dbReference type="EMBL" id="MDQ0371221.1"/>
    </source>
</evidence>
<sequence>MTAYETAASLPAVDELRRRCRALAVLDRIVGSDWPYYGYTERWGDGAAGSMSNGSGDEWTIVFGPAGAFIRVFDHESNMSPYGNEDHEPWPGLLDGLPEVFRPQVEQPAFRDEEGTFVATAVLWRQTGDSRWHAGDGIVFPRSRGPHDAGPDGTAMLDILGDDIVDRYVAFAGEHYEVEVGRAAAAHVVAHRPVTDAVVRAINPAAAVADLRDDLVAMNFPVPASAP</sequence>
<reference evidence="1 2" key="1">
    <citation type="submission" date="2023-07" db="EMBL/GenBank/DDBJ databases">
        <title>Sequencing the genomes of 1000 actinobacteria strains.</title>
        <authorList>
            <person name="Klenk H.-P."/>
        </authorList>
    </citation>
    <scope>NUCLEOTIDE SEQUENCE [LARGE SCALE GENOMIC DNA]</scope>
    <source>
        <strain evidence="1 2">DSM 44709</strain>
    </source>
</reference>
<dbReference type="EMBL" id="JAUSUZ010000001">
    <property type="protein sequence ID" value="MDQ0371221.1"/>
    <property type="molecule type" value="Genomic_DNA"/>
</dbReference>
<gene>
    <name evidence="1" type="ORF">J2S42_007890</name>
</gene>
<proteinExistence type="predicted"/>
<keyword evidence="2" id="KW-1185">Reference proteome</keyword>
<evidence type="ECO:0008006" key="3">
    <source>
        <dbReference type="Google" id="ProtNLM"/>
    </source>
</evidence>
<name>A0AAE4B2Z9_9ACTN</name>
<organism evidence="1 2">
    <name type="scientific">Catenuloplanes indicus</name>
    <dbReference type="NCBI Taxonomy" id="137267"/>
    <lineage>
        <taxon>Bacteria</taxon>
        <taxon>Bacillati</taxon>
        <taxon>Actinomycetota</taxon>
        <taxon>Actinomycetes</taxon>
        <taxon>Micromonosporales</taxon>
        <taxon>Micromonosporaceae</taxon>
        <taxon>Catenuloplanes</taxon>
    </lineage>
</organism>
<protein>
    <recommendedName>
        <fullName evidence="3">Immunity protein 35 domain-containing protein</fullName>
    </recommendedName>
</protein>
<dbReference type="AlphaFoldDB" id="A0AAE4B2Z9"/>
<comment type="caution">
    <text evidence="1">The sequence shown here is derived from an EMBL/GenBank/DDBJ whole genome shotgun (WGS) entry which is preliminary data.</text>
</comment>
<dbReference type="RefSeq" id="WP_307247824.1">
    <property type="nucleotide sequence ID" value="NZ_JAUSUZ010000001.1"/>
</dbReference>